<comment type="caution">
    <text evidence="2">The sequence shown here is derived from an EMBL/GenBank/DDBJ whole genome shotgun (WGS) entry which is preliminary data.</text>
</comment>
<gene>
    <name evidence="2" type="ORF">NCTC11535_01474</name>
</gene>
<sequence>MRQGNEAPRVYTPPLRPLTPQTSLGFACVEFAEVLGISLLPWQKWLCIHLLELLDDGRLRFRTAVVLVARQNGKSTVAMVIILFFMFTKGWAVLGTAQDLETSEALWAEAVKMVDPAEHEDDPDFCDELGDEVRRISLGSGQKGLTLWNGATYRVKATTRRGGRGKHVQLVVLDELREHGDFASWSAVSKTIMAQDSGMVLALSNAGDHASVVLRHLRRLGHLALGDPDGVFSDASTPVPQEPDEDGEETALGQSLGLFEWSTPPGASRWDRDTWGLSNPSMGHRRSDGSIGIREETIAAAAATDPPAEFMTEVQCQWLSSSRKPPFPEGAWEAGTRTDTFIPPDQPIVYGLDVSWDRSSSYIAAAGINNGGVPQVEIAARLPRTEFTVDWFKARANIDSPITVVAQGKGSPVSSIIPDLEALDGVNVVRWQGDDLGAWYGRFFDLVTASQTDDKQVKAQTESGLAHLPQPVLDVAAGSATWKTLGDTRVIDRKASPEDASPLIAAVAAVGYLTSPHDTQVSAYEHTDGVFYV</sequence>
<dbReference type="Proteomes" id="UP000250006">
    <property type="component" value="Unassembled WGS sequence"/>
</dbReference>
<reference evidence="2 3" key="1">
    <citation type="submission" date="2018-06" db="EMBL/GenBank/DDBJ databases">
        <authorList>
            <consortium name="Pathogen Informatics"/>
            <person name="Doyle S."/>
        </authorList>
    </citation>
    <scope>NUCLEOTIDE SEQUENCE [LARGE SCALE GENOMIC DNA]</scope>
    <source>
        <strain evidence="2 3">NCTC11535</strain>
    </source>
</reference>
<feature type="region of interest" description="Disordered" evidence="1">
    <location>
        <begin position="230"/>
        <end position="251"/>
    </location>
</feature>
<evidence type="ECO:0000313" key="2">
    <source>
        <dbReference type="EMBL" id="SPT53790.1"/>
    </source>
</evidence>
<evidence type="ECO:0000256" key="1">
    <source>
        <dbReference type="SAM" id="MobiDB-lite"/>
    </source>
</evidence>
<dbReference type="Gene3D" id="3.40.50.300">
    <property type="entry name" value="P-loop containing nucleotide triphosphate hydrolases"/>
    <property type="match status" value="1"/>
</dbReference>
<dbReference type="InterPro" id="IPR027417">
    <property type="entry name" value="P-loop_NTPase"/>
</dbReference>
<name>A0ABY1VNV2_9ACTO</name>
<protein>
    <submittedName>
        <fullName evidence="2">Phage terminase-like protein, large subunit</fullName>
    </submittedName>
</protein>
<proteinExistence type="predicted"/>
<dbReference type="PROSITE" id="PS51257">
    <property type="entry name" value="PROKAR_LIPOPROTEIN"/>
    <property type="match status" value="1"/>
</dbReference>
<dbReference type="EMBL" id="UAPQ01000008">
    <property type="protein sequence ID" value="SPT53790.1"/>
    <property type="molecule type" value="Genomic_DNA"/>
</dbReference>
<organism evidence="2 3">
    <name type="scientific">Actinomyces bovis</name>
    <dbReference type="NCBI Taxonomy" id="1658"/>
    <lineage>
        <taxon>Bacteria</taxon>
        <taxon>Bacillati</taxon>
        <taxon>Actinomycetota</taxon>
        <taxon>Actinomycetes</taxon>
        <taxon>Actinomycetales</taxon>
        <taxon>Actinomycetaceae</taxon>
        <taxon>Actinomyces</taxon>
    </lineage>
</organism>
<keyword evidence="3" id="KW-1185">Reference proteome</keyword>
<evidence type="ECO:0000313" key="3">
    <source>
        <dbReference type="Proteomes" id="UP000250006"/>
    </source>
</evidence>
<accession>A0ABY1VNV2</accession>